<dbReference type="EMBL" id="BSTK01000006">
    <property type="protein sequence ID" value="GLY86466.1"/>
    <property type="molecule type" value="Genomic_DNA"/>
</dbReference>
<comment type="caution">
    <text evidence="8">The sequence shown here is derived from an EMBL/GenBank/DDBJ whole genome shotgun (WGS) entry which is preliminary data.</text>
</comment>
<dbReference type="GO" id="GO:0006298">
    <property type="term" value="P:mismatch repair"/>
    <property type="evidence" value="ECO:0007669"/>
    <property type="project" value="InterPro"/>
</dbReference>
<accession>A0A9W6W212</accession>
<name>A0A9W6W212_9ACTN</name>
<evidence type="ECO:0000256" key="7">
    <source>
        <dbReference type="SAM" id="MobiDB-lite"/>
    </source>
</evidence>
<keyword evidence="3" id="KW-0227">DNA damage</keyword>
<proteinExistence type="inferred from homology"/>
<dbReference type="CDD" id="cd00221">
    <property type="entry name" value="Vsr"/>
    <property type="match status" value="1"/>
</dbReference>
<evidence type="ECO:0000256" key="2">
    <source>
        <dbReference type="ARBA" id="ARBA00022759"/>
    </source>
</evidence>
<evidence type="ECO:0000256" key="4">
    <source>
        <dbReference type="ARBA" id="ARBA00022801"/>
    </source>
</evidence>
<organism evidence="8 9">
    <name type="scientific">Actinoallomurus iriomotensis</name>
    <dbReference type="NCBI Taxonomy" id="478107"/>
    <lineage>
        <taxon>Bacteria</taxon>
        <taxon>Bacillati</taxon>
        <taxon>Actinomycetota</taxon>
        <taxon>Actinomycetes</taxon>
        <taxon>Streptosporangiales</taxon>
        <taxon>Thermomonosporaceae</taxon>
        <taxon>Actinoallomurus</taxon>
    </lineage>
</organism>
<evidence type="ECO:0000256" key="5">
    <source>
        <dbReference type="ARBA" id="ARBA00023204"/>
    </source>
</evidence>
<comment type="similarity">
    <text evidence="6">Belongs to the Vsr family.</text>
</comment>
<feature type="region of interest" description="Disordered" evidence="7">
    <location>
        <begin position="40"/>
        <end position="60"/>
    </location>
</feature>
<evidence type="ECO:0000256" key="3">
    <source>
        <dbReference type="ARBA" id="ARBA00022763"/>
    </source>
</evidence>
<evidence type="ECO:0000256" key="6">
    <source>
        <dbReference type="ARBA" id="ARBA00029466"/>
    </source>
</evidence>
<gene>
    <name evidence="8" type="ORF">Airi02_043950</name>
</gene>
<sequence>MGTIFSHETPLLANRRNPDKIVSNVPGTDPREAAWAKGAYPRPMNEGRSRNMRANRRADTKPEVALRKALHGLGYRYRKDLRLDLPGGVRVRPDIVFTAKKVAVFVDGCFWHVCPEHGRQPTTNEWYWTPKLRRNIERDRAADAALTASGWQVVRLWEHEPLPSAIDTVVEALRPAPPEHRFEATEGQ</sequence>
<evidence type="ECO:0008006" key="10">
    <source>
        <dbReference type="Google" id="ProtNLM"/>
    </source>
</evidence>
<evidence type="ECO:0000313" key="8">
    <source>
        <dbReference type="EMBL" id="GLY86466.1"/>
    </source>
</evidence>
<keyword evidence="5" id="KW-0234">DNA repair</keyword>
<evidence type="ECO:0000313" key="9">
    <source>
        <dbReference type="Proteomes" id="UP001165074"/>
    </source>
</evidence>
<dbReference type="Gene3D" id="3.40.960.10">
    <property type="entry name" value="VSR Endonuclease"/>
    <property type="match status" value="1"/>
</dbReference>
<reference evidence="8" key="1">
    <citation type="submission" date="2023-03" db="EMBL/GenBank/DDBJ databases">
        <title>Actinoallomurus iriomotensis NBRC 103684.</title>
        <authorList>
            <person name="Ichikawa N."/>
            <person name="Sato H."/>
            <person name="Tonouchi N."/>
        </authorList>
    </citation>
    <scope>NUCLEOTIDE SEQUENCE</scope>
    <source>
        <strain evidence="8">NBRC 103684</strain>
    </source>
</reference>
<keyword evidence="2" id="KW-0255">Endonuclease</keyword>
<dbReference type="InterPro" id="IPR011335">
    <property type="entry name" value="Restrct_endonuc-II-like"/>
</dbReference>
<dbReference type="GO" id="GO:0016787">
    <property type="term" value="F:hydrolase activity"/>
    <property type="evidence" value="ECO:0007669"/>
    <property type="project" value="UniProtKB-KW"/>
</dbReference>
<dbReference type="NCBIfam" id="TIGR00632">
    <property type="entry name" value="vsr"/>
    <property type="match status" value="1"/>
</dbReference>
<evidence type="ECO:0000256" key="1">
    <source>
        <dbReference type="ARBA" id="ARBA00022722"/>
    </source>
</evidence>
<dbReference type="GO" id="GO:0004519">
    <property type="term" value="F:endonuclease activity"/>
    <property type="evidence" value="ECO:0007669"/>
    <property type="project" value="UniProtKB-KW"/>
</dbReference>
<dbReference type="InterPro" id="IPR004603">
    <property type="entry name" value="DNA_mismatch_endonuc_vsr"/>
</dbReference>
<keyword evidence="9" id="KW-1185">Reference proteome</keyword>
<dbReference type="Pfam" id="PF03852">
    <property type="entry name" value="Vsr"/>
    <property type="match status" value="1"/>
</dbReference>
<keyword evidence="1" id="KW-0540">Nuclease</keyword>
<keyword evidence="4" id="KW-0378">Hydrolase</keyword>
<dbReference type="RefSeq" id="WP_285574557.1">
    <property type="nucleotide sequence ID" value="NZ_BSTK01000006.1"/>
</dbReference>
<protein>
    <recommendedName>
        <fullName evidence="10">Very short patch repair endonuclease</fullName>
    </recommendedName>
</protein>
<dbReference type="SUPFAM" id="SSF52980">
    <property type="entry name" value="Restriction endonuclease-like"/>
    <property type="match status" value="1"/>
</dbReference>
<dbReference type="AlphaFoldDB" id="A0A9W6W212"/>
<dbReference type="Proteomes" id="UP001165074">
    <property type="component" value="Unassembled WGS sequence"/>
</dbReference>